<sequence length="66" mass="7184">MLMANNNNKLQLGPINYIILGIAVILLIVGYFIMAGNEIVISPVILTIAYGVLIPLGLLYKSKPKE</sequence>
<evidence type="ECO:0000313" key="1">
    <source>
        <dbReference type="EMBL" id="TDF74547.1"/>
    </source>
</evidence>
<reference evidence="1" key="1">
    <citation type="submission" date="2019-03" db="EMBL/GenBank/DDBJ databases">
        <title>Candidatus Syntrophosphaera thermopropionivorans: a novel player in syntrophic propionate oxidation during anaerobic digestion.</title>
        <authorList>
            <person name="Dyksma S."/>
        </authorList>
    </citation>
    <scope>NUCLEOTIDE SEQUENCE</scope>
    <source>
        <strain evidence="1">W5</strain>
    </source>
</reference>
<keyword evidence="2" id="KW-1185">Reference proteome</keyword>
<organism evidence="1 2">
    <name type="scientific">Candidatus Syntrophosphaera thermopropionivorans</name>
    <dbReference type="NCBI Taxonomy" id="2593015"/>
    <lineage>
        <taxon>Bacteria</taxon>
        <taxon>Pseudomonadati</taxon>
        <taxon>Candidatus Cloacimonadota</taxon>
        <taxon>Candidatus Cloacimonadia</taxon>
        <taxon>Candidatus Cloacimonadales</taxon>
        <taxon>Candidatus Cloacimonadaceae</taxon>
        <taxon>Candidatus Syntrophosphaera</taxon>
    </lineage>
</organism>
<dbReference type="EMBL" id="SMOG01000001">
    <property type="protein sequence ID" value="TDF74547.1"/>
    <property type="molecule type" value="Genomic_DNA"/>
</dbReference>
<dbReference type="Proteomes" id="UP000294588">
    <property type="component" value="Unassembled WGS sequence"/>
</dbReference>
<evidence type="ECO:0000313" key="2">
    <source>
        <dbReference type="Proteomes" id="UP000294588"/>
    </source>
</evidence>
<name>A0AC61QKR0_9BACT</name>
<comment type="caution">
    <text evidence="1">The sequence shown here is derived from an EMBL/GenBank/DDBJ whole genome shotgun (WGS) entry which is preliminary data.</text>
</comment>
<accession>A0AC61QKR0</accession>
<proteinExistence type="predicted"/>
<protein>
    <submittedName>
        <fullName evidence="1">Uncharacterized protein</fullName>
    </submittedName>
</protein>
<gene>
    <name evidence="1" type="ORF">E0946_00215</name>
</gene>